<evidence type="ECO:0000313" key="2">
    <source>
        <dbReference type="Proteomes" id="UP000297641"/>
    </source>
</evidence>
<dbReference type="AlphaFoldDB" id="A0A7I0IJ68"/>
<evidence type="ECO:0000313" key="1">
    <source>
        <dbReference type="EMBL" id="TGL03158.1"/>
    </source>
</evidence>
<comment type="caution">
    <text evidence="1">The sequence shown here is derived from an EMBL/GenBank/DDBJ whole genome shotgun (WGS) entry which is preliminary data.</text>
</comment>
<name>A0A7I0IJ68_9LEPT</name>
<protein>
    <submittedName>
        <fullName evidence="1">Uncharacterized protein</fullName>
    </submittedName>
</protein>
<accession>A0A7I0IJ68</accession>
<gene>
    <name evidence="1" type="ORF">EHQ43_15275</name>
</gene>
<dbReference type="Proteomes" id="UP000297641">
    <property type="component" value="Unassembled WGS sequence"/>
</dbReference>
<reference evidence="1 2" key="1">
    <citation type="journal article" date="2019" name="PLoS Negl. Trop. Dis.">
        <title>Revisiting the worldwide diversity of Leptospira species in the environment.</title>
        <authorList>
            <person name="Vincent A.T."/>
            <person name="Schiettekatte O."/>
            <person name="Bourhy P."/>
            <person name="Veyrier F.J."/>
            <person name="Picardeau M."/>
        </authorList>
    </citation>
    <scope>NUCLEOTIDE SEQUENCE [LARGE SCALE GENOMIC DNA]</scope>
    <source>
        <strain evidence="1 2">201800273</strain>
    </source>
</reference>
<proteinExistence type="predicted"/>
<organism evidence="1 2">
    <name type="scientific">Leptospira bouyouniensis</name>
    <dbReference type="NCBI Taxonomy" id="2484911"/>
    <lineage>
        <taxon>Bacteria</taxon>
        <taxon>Pseudomonadati</taxon>
        <taxon>Spirochaetota</taxon>
        <taxon>Spirochaetia</taxon>
        <taxon>Leptospirales</taxon>
        <taxon>Leptospiraceae</taxon>
        <taxon>Leptospira</taxon>
    </lineage>
</organism>
<sequence>MENFALKLASLIKNNGVGSKVEEIDKAIETIDILNTRIYKTSKTIENSTYAQKLATEKSSKITTKMSE</sequence>
<dbReference type="EMBL" id="RQFT01000012">
    <property type="protein sequence ID" value="TGL03158.1"/>
    <property type="molecule type" value="Genomic_DNA"/>
</dbReference>